<feature type="compositionally biased region" description="Low complexity" evidence="2">
    <location>
        <begin position="40"/>
        <end position="65"/>
    </location>
</feature>
<accession>A0A0L0C808</accession>
<dbReference type="PANTHER" id="PTHR22961">
    <property type="entry name" value="SER/THR PROTEIN KINASE-TRB"/>
    <property type="match status" value="1"/>
</dbReference>
<dbReference type="AlphaFoldDB" id="A0A0L0C808"/>
<dbReference type="InterPro" id="IPR011009">
    <property type="entry name" value="Kinase-like_dom_sf"/>
</dbReference>
<dbReference type="InterPro" id="IPR024104">
    <property type="entry name" value="Tribbles/Ser_Thr_kinase_40"/>
</dbReference>
<comment type="caution">
    <text evidence="4">The sequence shown here is derived from an EMBL/GenBank/DDBJ whole genome shotgun (WGS) entry which is preliminary data.</text>
</comment>
<comment type="similarity">
    <text evidence="1">Belongs to the protein kinase superfamily. CAMK Ser/Thr protein kinase family. Tribbles subfamily.</text>
</comment>
<reference evidence="4 5" key="1">
    <citation type="journal article" date="2015" name="Nat. Commun.">
        <title>Lucilia cuprina genome unlocks parasitic fly biology to underpin future interventions.</title>
        <authorList>
            <person name="Anstead C.A."/>
            <person name="Korhonen P.K."/>
            <person name="Young N.D."/>
            <person name="Hall R.S."/>
            <person name="Jex A.R."/>
            <person name="Murali S.C."/>
            <person name="Hughes D.S."/>
            <person name="Lee S.F."/>
            <person name="Perry T."/>
            <person name="Stroehlein A.J."/>
            <person name="Ansell B.R."/>
            <person name="Breugelmans B."/>
            <person name="Hofmann A."/>
            <person name="Qu J."/>
            <person name="Dugan S."/>
            <person name="Lee S.L."/>
            <person name="Chao H."/>
            <person name="Dinh H."/>
            <person name="Han Y."/>
            <person name="Doddapaneni H.V."/>
            <person name="Worley K.C."/>
            <person name="Muzny D.M."/>
            <person name="Ioannidis P."/>
            <person name="Waterhouse R.M."/>
            <person name="Zdobnov E.M."/>
            <person name="James P.J."/>
            <person name="Bagnall N.H."/>
            <person name="Kotze A.C."/>
            <person name="Gibbs R.A."/>
            <person name="Richards S."/>
            <person name="Batterham P."/>
            <person name="Gasser R.B."/>
        </authorList>
    </citation>
    <scope>NUCLEOTIDE SEQUENCE [LARGE SCALE GENOMIC DNA]</scope>
    <source>
        <strain evidence="4 5">LS</strain>
        <tissue evidence="4">Full body</tissue>
    </source>
</reference>
<dbReference type="GO" id="GO:0005634">
    <property type="term" value="C:nucleus"/>
    <property type="evidence" value="ECO:0007669"/>
    <property type="project" value="TreeGrafter"/>
</dbReference>
<dbReference type="FunFam" id="1.10.510.10:FF:000153">
    <property type="entry name" value="Tribbles homolog 2"/>
    <property type="match status" value="1"/>
</dbReference>
<evidence type="ECO:0000259" key="3">
    <source>
        <dbReference type="PROSITE" id="PS50011"/>
    </source>
</evidence>
<dbReference type="Pfam" id="PF00069">
    <property type="entry name" value="Pkinase"/>
    <property type="match status" value="1"/>
</dbReference>
<evidence type="ECO:0000313" key="5">
    <source>
        <dbReference type="Proteomes" id="UP000037069"/>
    </source>
</evidence>
<dbReference type="EMBL" id="JRES01000760">
    <property type="protein sequence ID" value="KNC28578.1"/>
    <property type="molecule type" value="Genomic_DNA"/>
</dbReference>
<proteinExistence type="inferred from homology"/>
<dbReference type="GO" id="GO:0032436">
    <property type="term" value="P:positive regulation of proteasomal ubiquitin-dependent protein catabolic process"/>
    <property type="evidence" value="ECO:0007669"/>
    <property type="project" value="TreeGrafter"/>
</dbReference>
<sequence length="464" mass="51857">MDTSNTNPNTTAVTAAAAAVTVNKIPYSQPGSPVPTELASNTRNSSSSSNVYTPPGTPSSSSLSTPKKNFLDAVMLQTLRKKLATPGGAFELQSLRLDSSLDAAVNVVKDRYVISAKPKHIPAAAFAKAPSCYRHLVDMNMSNLKCTDIFTGEQFLCKVINEPLHKVQQAYFKLQQEPDQCRSSIYGHQLIRGVKDIVALNSQRTYVILNAPQPVNACDTTVGVFEDLHTYLRDKHRLSEAETRCLFHQICETVMVCHRNGIILRDLKLKRFFFVDEARTKLQYESLEGSMILDNPEDDTLSEKIGCPLYTAPELLCPEPTYKGKPADMWALGVILYTMLVGQYPFFEKGNSNLITIIRQCFVQLPGHLSRSARWLLLALLRKNISDRVPIEHIFLSPWLKEQKPFHMYIPVDVAIPDDEDDCLSDNDSMDCMDIVEDDGVQPLDYSCSTLSLNYVNDSYAEMG</sequence>
<name>A0A0L0C808_LUCCU</name>
<evidence type="ECO:0000256" key="2">
    <source>
        <dbReference type="SAM" id="MobiDB-lite"/>
    </source>
</evidence>
<dbReference type="SUPFAM" id="SSF56112">
    <property type="entry name" value="Protein kinase-like (PK-like)"/>
    <property type="match status" value="1"/>
</dbReference>
<dbReference type="OrthoDB" id="410920at2759"/>
<dbReference type="PROSITE" id="PS50011">
    <property type="entry name" value="PROTEIN_KINASE_DOM"/>
    <property type="match status" value="1"/>
</dbReference>
<dbReference type="GO" id="GO:0031434">
    <property type="term" value="F:mitogen-activated protein kinase kinase binding"/>
    <property type="evidence" value="ECO:0007669"/>
    <property type="project" value="TreeGrafter"/>
</dbReference>
<dbReference type="OMA" id="SDKIGCP"/>
<dbReference type="InterPro" id="IPR000719">
    <property type="entry name" value="Prot_kinase_dom"/>
</dbReference>
<keyword evidence="5" id="KW-1185">Reference proteome</keyword>
<dbReference type="Proteomes" id="UP000037069">
    <property type="component" value="Unassembled WGS sequence"/>
</dbReference>
<evidence type="ECO:0000256" key="1">
    <source>
        <dbReference type="ARBA" id="ARBA00038180"/>
    </source>
</evidence>
<evidence type="ECO:0000313" key="4">
    <source>
        <dbReference type="EMBL" id="KNC28578.1"/>
    </source>
</evidence>
<dbReference type="SMART" id="SM00220">
    <property type="entry name" value="S_TKc"/>
    <property type="match status" value="1"/>
</dbReference>
<organism evidence="4 5">
    <name type="scientific">Lucilia cuprina</name>
    <name type="common">Green bottle fly</name>
    <name type="synonym">Australian sheep blowfly</name>
    <dbReference type="NCBI Taxonomy" id="7375"/>
    <lineage>
        <taxon>Eukaryota</taxon>
        <taxon>Metazoa</taxon>
        <taxon>Ecdysozoa</taxon>
        <taxon>Arthropoda</taxon>
        <taxon>Hexapoda</taxon>
        <taxon>Insecta</taxon>
        <taxon>Pterygota</taxon>
        <taxon>Neoptera</taxon>
        <taxon>Endopterygota</taxon>
        <taxon>Diptera</taxon>
        <taxon>Brachycera</taxon>
        <taxon>Muscomorpha</taxon>
        <taxon>Oestroidea</taxon>
        <taxon>Calliphoridae</taxon>
        <taxon>Luciliinae</taxon>
        <taxon>Lucilia</taxon>
    </lineage>
</organism>
<dbReference type="Gene3D" id="1.10.510.10">
    <property type="entry name" value="Transferase(Phosphotransferase) domain 1"/>
    <property type="match status" value="1"/>
</dbReference>
<dbReference type="STRING" id="7375.A0A0L0C808"/>
<gene>
    <name evidence="4" type="ORF">FF38_05748</name>
</gene>
<feature type="region of interest" description="Disordered" evidence="2">
    <location>
        <begin position="25"/>
        <end position="65"/>
    </location>
</feature>
<feature type="domain" description="Protein kinase" evidence="3">
    <location>
        <begin position="115"/>
        <end position="400"/>
    </location>
</feature>
<dbReference type="PANTHER" id="PTHR22961:SF13">
    <property type="entry name" value="TRIBBLES"/>
    <property type="match status" value="1"/>
</dbReference>
<dbReference type="GO" id="GO:0005524">
    <property type="term" value="F:ATP binding"/>
    <property type="evidence" value="ECO:0007669"/>
    <property type="project" value="InterPro"/>
</dbReference>
<protein>
    <recommendedName>
        <fullName evidence="3">Protein kinase domain-containing protein</fullName>
    </recommendedName>
</protein>
<dbReference type="GO" id="GO:0004672">
    <property type="term" value="F:protein kinase activity"/>
    <property type="evidence" value="ECO:0007669"/>
    <property type="project" value="InterPro"/>
</dbReference>